<dbReference type="Proteomes" id="UP000247540">
    <property type="component" value="Unassembled WGS sequence"/>
</dbReference>
<sequence length="341" mass="35030">MSPSLDRRRALLTASALWGTGLLPAMAQAPAWPVKPLRLVVPFPAGGTSDMLGRAIAAELSGALGQPVAVENIAGAGGVTGSAVVARAPADGCTLLLSGIGQNAIAHALQPPPPYREETDFIHISQLNAGPNVLVVPAGSPLRTLAELIDFAKKNPGKLSYAQVNASSGHLAIELLRQTLTTCVGPAAANNCSSPSFTGVPFAGGGPALAGLLDNQVSMMFTNQDSAAPHVRSGKLRALAVTSLFRNSLLPDVPSVSESGYPGFSAVSWAGLSVSAGTPAPIVARLEEEMIRRFKGTPAGRKLEELGFVVVASRSADYTAFVRSESGRWGRVVRAAGIKAG</sequence>
<feature type="signal peptide" evidence="2">
    <location>
        <begin position="1"/>
        <end position="27"/>
    </location>
</feature>
<dbReference type="PIRSF" id="PIRSF017082">
    <property type="entry name" value="YflP"/>
    <property type="match status" value="1"/>
</dbReference>
<dbReference type="InterPro" id="IPR006311">
    <property type="entry name" value="TAT_signal"/>
</dbReference>
<comment type="caution">
    <text evidence="3">The sequence shown here is derived from an EMBL/GenBank/DDBJ whole genome shotgun (WGS) entry which is preliminary data.</text>
</comment>
<evidence type="ECO:0000313" key="3">
    <source>
        <dbReference type="EMBL" id="PYE76257.1"/>
    </source>
</evidence>
<dbReference type="Gene3D" id="3.40.190.10">
    <property type="entry name" value="Periplasmic binding protein-like II"/>
    <property type="match status" value="1"/>
</dbReference>
<keyword evidence="3" id="KW-0675">Receptor</keyword>
<dbReference type="PANTHER" id="PTHR42928:SF5">
    <property type="entry name" value="BLR1237 PROTEIN"/>
    <property type="match status" value="1"/>
</dbReference>
<dbReference type="CDD" id="cd07012">
    <property type="entry name" value="PBP2_Bug_TTT"/>
    <property type="match status" value="1"/>
</dbReference>
<dbReference type="EMBL" id="QJTC01000014">
    <property type="protein sequence ID" value="PYE76257.1"/>
    <property type="molecule type" value="Genomic_DNA"/>
</dbReference>
<dbReference type="PROSITE" id="PS51318">
    <property type="entry name" value="TAT"/>
    <property type="match status" value="1"/>
</dbReference>
<dbReference type="Gene3D" id="3.40.190.150">
    <property type="entry name" value="Bordetella uptake gene, domain 1"/>
    <property type="match status" value="1"/>
</dbReference>
<organism evidence="3 4">
    <name type="scientific">Xylophilus ampelinus</name>
    <dbReference type="NCBI Taxonomy" id="54067"/>
    <lineage>
        <taxon>Bacteria</taxon>
        <taxon>Pseudomonadati</taxon>
        <taxon>Pseudomonadota</taxon>
        <taxon>Betaproteobacteria</taxon>
        <taxon>Burkholderiales</taxon>
        <taxon>Xylophilus</taxon>
    </lineage>
</organism>
<accession>A0A318SFF2</accession>
<dbReference type="RefSeq" id="WP_110465922.1">
    <property type="nucleotide sequence ID" value="NZ_JAMOFZ010000014.1"/>
</dbReference>
<evidence type="ECO:0000256" key="2">
    <source>
        <dbReference type="SAM" id="SignalP"/>
    </source>
</evidence>
<name>A0A318SFF2_9BURK</name>
<keyword evidence="4" id="KW-1185">Reference proteome</keyword>
<dbReference type="PANTHER" id="PTHR42928">
    <property type="entry name" value="TRICARBOXYLATE-BINDING PROTEIN"/>
    <property type="match status" value="1"/>
</dbReference>
<dbReference type="SUPFAM" id="SSF53850">
    <property type="entry name" value="Periplasmic binding protein-like II"/>
    <property type="match status" value="1"/>
</dbReference>
<evidence type="ECO:0000313" key="4">
    <source>
        <dbReference type="Proteomes" id="UP000247540"/>
    </source>
</evidence>
<comment type="similarity">
    <text evidence="1">Belongs to the UPF0065 (bug) family.</text>
</comment>
<protein>
    <submittedName>
        <fullName evidence="3">Tripartite-type tricarboxylate transporter receptor subunit TctC</fullName>
    </submittedName>
</protein>
<feature type="chain" id="PRO_5016294313" evidence="2">
    <location>
        <begin position="28"/>
        <end position="341"/>
    </location>
</feature>
<dbReference type="InterPro" id="IPR042100">
    <property type="entry name" value="Bug_dom1"/>
</dbReference>
<dbReference type="InterPro" id="IPR005064">
    <property type="entry name" value="BUG"/>
</dbReference>
<dbReference type="AlphaFoldDB" id="A0A318SFF2"/>
<keyword evidence="2" id="KW-0732">Signal</keyword>
<gene>
    <name evidence="3" type="ORF">DFQ15_11442</name>
</gene>
<proteinExistence type="inferred from homology"/>
<dbReference type="OrthoDB" id="8678477at2"/>
<evidence type="ECO:0000256" key="1">
    <source>
        <dbReference type="ARBA" id="ARBA00006987"/>
    </source>
</evidence>
<dbReference type="Pfam" id="PF03401">
    <property type="entry name" value="TctC"/>
    <property type="match status" value="1"/>
</dbReference>
<reference evidence="3 4" key="1">
    <citation type="submission" date="2018-06" db="EMBL/GenBank/DDBJ databases">
        <title>Genomic Encyclopedia of Type Strains, Phase III (KMG-III): the genomes of soil and plant-associated and newly described type strains.</title>
        <authorList>
            <person name="Whitman W."/>
        </authorList>
    </citation>
    <scope>NUCLEOTIDE SEQUENCE [LARGE SCALE GENOMIC DNA]</scope>
    <source>
        <strain evidence="3 4">CECT 7646</strain>
    </source>
</reference>